<evidence type="ECO:0000256" key="1">
    <source>
        <dbReference type="SAM" id="Phobius"/>
    </source>
</evidence>
<name>A0A1F5EJM7_9BACT</name>
<dbReference type="EMBL" id="MEZV01000012">
    <property type="protein sequence ID" value="OGD67612.1"/>
    <property type="molecule type" value="Genomic_DNA"/>
</dbReference>
<gene>
    <name evidence="2" type="ORF">A3F08_02075</name>
</gene>
<dbReference type="Proteomes" id="UP000176451">
    <property type="component" value="Unassembled WGS sequence"/>
</dbReference>
<protein>
    <submittedName>
        <fullName evidence="2">Uncharacterized protein</fullName>
    </submittedName>
</protein>
<reference evidence="2 3" key="1">
    <citation type="journal article" date="2016" name="Nat. Commun.">
        <title>Thousands of microbial genomes shed light on interconnected biogeochemical processes in an aquifer system.</title>
        <authorList>
            <person name="Anantharaman K."/>
            <person name="Brown C.T."/>
            <person name="Hug L.A."/>
            <person name="Sharon I."/>
            <person name="Castelle C.J."/>
            <person name="Probst A.J."/>
            <person name="Thomas B.C."/>
            <person name="Singh A."/>
            <person name="Wilkins M.J."/>
            <person name="Karaoz U."/>
            <person name="Brodie E.L."/>
            <person name="Williams K.H."/>
            <person name="Hubbard S.S."/>
            <person name="Banfield J.F."/>
        </authorList>
    </citation>
    <scope>NUCLEOTIDE SEQUENCE [LARGE SCALE GENOMIC DNA]</scope>
</reference>
<organism evidence="2 3">
    <name type="scientific">Candidatus Berkelbacteria bacterium RIFCSPHIGHO2_12_FULL_36_9</name>
    <dbReference type="NCBI Taxonomy" id="1797469"/>
    <lineage>
        <taxon>Bacteria</taxon>
        <taxon>Candidatus Berkelbacteria</taxon>
    </lineage>
</organism>
<dbReference type="AlphaFoldDB" id="A0A1F5EJM7"/>
<keyword evidence="1" id="KW-0812">Transmembrane</keyword>
<feature type="transmembrane region" description="Helical" evidence="1">
    <location>
        <begin position="12"/>
        <end position="33"/>
    </location>
</feature>
<sequence length="82" mass="9365">MVGSREERRREHFTFFKIVVIISSISLISLGMLNLFNSPYIELAIFNLMTGCLGIGISRMMGMSYVDSNQINNKKEEESCPR</sequence>
<evidence type="ECO:0000313" key="3">
    <source>
        <dbReference type="Proteomes" id="UP000176451"/>
    </source>
</evidence>
<accession>A0A1F5EJM7</accession>
<keyword evidence="1" id="KW-0472">Membrane</keyword>
<comment type="caution">
    <text evidence="2">The sequence shown here is derived from an EMBL/GenBank/DDBJ whole genome shotgun (WGS) entry which is preliminary data.</text>
</comment>
<evidence type="ECO:0000313" key="2">
    <source>
        <dbReference type="EMBL" id="OGD67612.1"/>
    </source>
</evidence>
<keyword evidence="1" id="KW-1133">Transmembrane helix</keyword>
<feature type="transmembrane region" description="Helical" evidence="1">
    <location>
        <begin position="39"/>
        <end position="57"/>
    </location>
</feature>
<proteinExistence type="predicted"/>